<accession>A0A223LH81</accession>
<sequence>MSSMITPRNVSVPGVQVPAMDPNAGGQRMLMPGSQTQQPQDPLYALRNMFSSSSGAGAVTGVDWGRYDSPGYDDPALREIIASGSSIDENSTQYYISRIAHAMGAFVQQVSMRNGLFYQWYMQTVETFKLDEQGNRCPIAEQFVEFFKKRPEITVIVARNAAVMFGYEGISRMKQRNVDALDAREYGQCVEVGVRFILFLEMISWLTKTAQGQSLAQNLPPSFRARVDKLDPYKEFAQTVFMQFNLPFPYENLIFEVKTPVASGYQFAQVPAMYESDYGFTTAPAPAAQVRQINDGYGNSITMEETARLQSLCYKLHFRSHQEVLNFENQIQRRINPLNPQDVQMAIATRNQHLSQEDQVTSPYASAPQRDAFTDMYAIQDLRSDFANITVQNRDAFDWRAQFVFTGQPNKYLIKDEVWQHIKRALRKADPKEIEESMWGAYCYRVVVVDLQYPDKDGYHSYLVRDKARRFTQMQTFTDPAKCLPELEADDNGNVVVANTVKVNDIIPENDLSSFIIPANEVKTLEGTVPVIVNTDPVASNNHHSIKQTIAAINGRLTNPLEQLNATSMDVAALEEFHCSNESTKARLLELLPFLFDDNYFDLVAMSYAEAIEYIEKTLRYENIEEEVSRFIRFKLTQDFNNFLVNGVGFNPVPGGENHLSSSDILSDIHEVLELFERNDKSLYEYLTNKKYRSSLLRKMCMFTVDEVEYEEVEVIETDEESGKEVKVMKSMPVKLPPVEQLKLDTTLNVCNRIHFTTINRTPSPMWQEHATVTIKRSNFPEIFAMVEDGFKQTYGDDAEFQELDKVVRFAHDDNYWLFTTSVYDKNVALLRHMPQDSDLFMLEFN</sequence>
<keyword evidence="2" id="KW-1185">Reference proteome</keyword>
<proteinExistence type="predicted"/>
<reference evidence="2" key="1">
    <citation type="submission" date="2017-07" db="EMBL/GenBank/DDBJ databases">
        <authorList>
            <person name="Putnam M.J."/>
            <person name="Sharma R."/>
            <person name="Kruger J.L."/>
            <person name="Berg J.A."/>
            <person name="Payne A.M."/>
            <person name="Fajardo C.P."/>
            <person name="Breakwell D.P."/>
            <person name="Hope S."/>
            <person name="Grose J.H."/>
        </authorList>
    </citation>
    <scope>NUCLEOTIDE SEQUENCE [LARGE SCALE GENOMIC DNA]</scope>
</reference>
<protein>
    <submittedName>
        <fullName evidence="1">Uncharacterized protein</fullName>
    </submittedName>
</protein>
<dbReference type="EMBL" id="MF459646">
    <property type="protein sequence ID" value="ASU03584.1"/>
    <property type="molecule type" value="Genomic_DNA"/>
</dbReference>
<gene>
    <name evidence="1" type="ORF">RISINGSUN_86</name>
</gene>
<organism evidence="1 2">
    <name type="scientific">Erwinia phage vB_EamM_RisingSun</name>
    <dbReference type="NCBI Taxonomy" id="2026080"/>
    <lineage>
        <taxon>Viruses</taxon>
        <taxon>Duplodnaviria</taxon>
        <taxon>Heunggongvirae</taxon>
        <taxon>Uroviricota</taxon>
        <taxon>Caudoviricetes</taxon>
        <taxon>Chimalliviridae</taxon>
        <taxon>Risingsunvirus</taxon>
        <taxon>Risingsunvirus risingsun</taxon>
    </lineage>
</organism>
<name>A0A223LH81_9CAUD</name>
<evidence type="ECO:0000313" key="2">
    <source>
        <dbReference type="Proteomes" id="UP000225553"/>
    </source>
</evidence>
<evidence type="ECO:0000313" key="1">
    <source>
        <dbReference type="EMBL" id="ASU03584.1"/>
    </source>
</evidence>
<dbReference type="Proteomes" id="UP000225553">
    <property type="component" value="Segment"/>
</dbReference>
<dbReference type="OrthoDB" id="32129at10239"/>